<organism evidence="2 3">
    <name type="scientific">Hibiscus syriacus</name>
    <name type="common">Rose of Sharon</name>
    <dbReference type="NCBI Taxonomy" id="106335"/>
    <lineage>
        <taxon>Eukaryota</taxon>
        <taxon>Viridiplantae</taxon>
        <taxon>Streptophyta</taxon>
        <taxon>Embryophyta</taxon>
        <taxon>Tracheophyta</taxon>
        <taxon>Spermatophyta</taxon>
        <taxon>Magnoliopsida</taxon>
        <taxon>eudicotyledons</taxon>
        <taxon>Gunneridae</taxon>
        <taxon>Pentapetalae</taxon>
        <taxon>rosids</taxon>
        <taxon>malvids</taxon>
        <taxon>Malvales</taxon>
        <taxon>Malvaceae</taxon>
        <taxon>Malvoideae</taxon>
        <taxon>Hibiscus</taxon>
    </lineage>
</organism>
<feature type="domain" description="Integrase catalytic" evidence="1">
    <location>
        <begin position="1"/>
        <end position="107"/>
    </location>
</feature>
<dbReference type="InterPro" id="IPR001584">
    <property type="entry name" value="Integrase_cat-core"/>
</dbReference>
<dbReference type="PANTHER" id="PTHR11439">
    <property type="entry name" value="GAG-POL-RELATED RETROTRANSPOSON"/>
    <property type="match status" value="1"/>
</dbReference>
<dbReference type="InterPro" id="IPR036397">
    <property type="entry name" value="RNaseH_sf"/>
</dbReference>
<evidence type="ECO:0000313" key="3">
    <source>
        <dbReference type="Proteomes" id="UP000436088"/>
    </source>
</evidence>
<dbReference type="Gene3D" id="3.30.420.10">
    <property type="entry name" value="Ribonuclease H-like superfamily/Ribonuclease H"/>
    <property type="match status" value="1"/>
</dbReference>
<dbReference type="InterPro" id="IPR012337">
    <property type="entry name" value="RNaseH-like_sf"/>
</dbReference>
<dbReference type="CDD" id="cd09272">
    <property type="entry name" value="RNase_HI_RT_Ty1"/>
    <property type="match status" value="1"/>
</dbReference>
<gene>
    <name evidence="2" type="ORF">F3Y22_tig00110782pilonHSYRG00026</name>
</gene>
<dbReference type="AlphaFoldDB" id="A0A6A2ZTB5"/>
<sequence>MWSKTDQFSLLKGRIRVGVLHLKFLNFCKEYGIKRHCTVRKTPQQNGIAERMNRSLNERARCLRLNAGFPNTFGLRLLTWRVILSIDRQGHHWLEKQKKDTTMVDFEQFPVKKIETSQPTSGGSAMVDLQDYNLARDRVRRMNIKPPNRLGFEDLVSFALTVSSDDPVTFHDVVTSQENDKWMATMVEEMESLNHNRTWELVHLPEGAAKKILGMEICRDRDSRKLWLYQRGYVEKMLEMFAMNSAKPLKQLVKFVSTCLNLVSNIGKQLSGSLGYVDSDYASELDIRRSTTWYVFTLGGGPICWKSIVQSVMALSTTEVEYMAAAEATKEALWLTGLVKELGVQQGGIQLLCNN</sequence>
<evidence type="ECO:0000313" key="2">
    <source>
        <dbReference type="EMBL" id="KAE8694509.1"/>
    </source>
</evidence>
<protein>
    <recommendedName>
        <fullName evidence="1">Integrase catalytic domain-containing protein</fullName>
    </recommendedName>
</protein>
<keyword evidence="3" id="KW-1185">Reference proteome</keyword>
<dbReference type="Proteomes" id="UP000436088">
    <property type="component" value="Unassembled WGS sequence"/>
</dbReference>
<name>A0A6A2ZTB5_HIBSY</name>
<dbReference type="PROSITE" id="PS50994">
    <property type="entry name" value="INTEGRASE"/>
    <property type="match status" value="1"/>
</dbReference>
<proteinExistence type="predicted"/>
<dbReference type="EMBL" id="VEPZ02001109">
    <property type="protein sequence ID" value="KAE8694509.1"/>
    <property type="molecule type" value="Genomic_DNA"/>
</dbReference>
<reference evidence="2" key="1">
    <citation type="submission" date="2019-09" db="EMBL/GenBank/DDBJ databases">
        <title>Draft genome information of white flower Hibiscus syriacus.</title>
        <authorList>
            <person name="Kim Y.-M."/>
        </authorList>
    </citation>
    <scope>NUCLEOTIDE SEQUENCE [LARGE SCALE GENOMIC DNA]</scope>
    <source>
        <strain evidence="2">YM2019G1</strain>
    </source>
</reference>
<dbReference type="SUPFAM" id="SSF53098">
    <property type="entry name" value="Ribonuclease H-like"/>
    <property type="match status" value="1"/>
</dbReference>
<dbReference type="GO" id="GO:0015074">
    <property type="term" value="P:DNA integration"/>
    <property type="evidence" value="ECO:0007669"/>
    <property type="project" value="InterPro"/>
</dbReference>
<dbReference type="GO" id="GO:0003676">
    <property type="term" value="F:nucleic acid binding"/>
    <property type="evidence" value="ECO:0007669"/>
    <property type="project" value="InterPro"/>
</dbReference>
<comment type="caution">
    <text evidence="2">The sequence shown here is derived from an EMBL/GenBank/DDBJ whole genome shotgun (WGS) entry which is preliminary data.</text>
</comment>
<evidence type="ECO:0000259" key="1">
    <source>
        <dbReference type="PROSITE" id="PS50994"/>
    </source>
</evidence>
<accession>A0A6A2ZTB5</accession>